<keyword evidence="2" id="KW-1185">Reference proteome</keyword>
<organism evidence="1 2">
    <name type="scientific">Geodia barretti</name>
    <name type="common">Barrett's horny sponge</name>
    <dbReference type="NCBI Taxonomy" id="519541"/>
    <lineage>
        <taxon>Eukaryota</taxon>
        <taxon>Metazoa</taxon>
        <taxon>Porifera</taxon>
        <taxon>Demospongiae</taxon>
        <taxon>Heteroscleromorpha</taxon>
        <taxon>Tetractinellida</taxon>
        <taxon>Astrophorina</taxon>
        <taxon>Geodiidae</taxon>
        <taxon>Geodia</taxon>
    </lineage>
</organism>
<name>A0AA35TUL7_GEOBA</name>
<reference evidence="1" key="1">
    <citation type="submission" date="2023-03" db="EMBL/GenBank/DDBJ databases">
        <authorList>
            <person name="Steffen K."/>
            <person name="Cardenas P."/>
        </authorList>
    </citation>
    <scope>NUCLEOTIDE SEQUENCE</scope>
</reference>
<evidence type="ECO:0000313" key="2">
    <source>
        <dbReference type="Proteomes" id="UP001174909"/>
    </source>
</evidence>
<accession>A0AA35TUL7</accession>
<gene>
    <name evidence="1" type="ORF">GBAR_LOCUS29556</name>
</gene>
<evidence type="ECO:0000313" key="1">
    <source>
        <dbReference type="EMBL" id="CAI8054079.1"/>
    </source>
</evidence>
<protein>
    <submittedName>
        <fullName evidence="1">Uncharacterized protein</fullName>
    </submittedName>
</protein>
<dbReference type="EMBL" id="CASHTH010004141">
    <property type="protein sequence ID" value="CAI8054079.1"/>
    <property type="molecule type" value="Genomic_DNA"/>
</dbReference>
<sequence>MRTAYCDGSFDLLLSSAPDTRCLALAQSCSLPHAGDWLNAVPSPSLGLHFMDHWRLWKLSTNNYDQEVQGSNRVDIS</sequence>
<comment type="caution">
    <text evidence="1">The sequence shown here is derived from an EMBL/GenBank/DDBJ whole genome shotgun (WGS) entry which is preliminary data.</text>
</comment>
<proteinExistence type="predicted"/>
<dbReference type="Proteomes" id="UP001174909">
    <property type="component" value="Unassembled WGS sequence"/>
</dbReference>
<dbReference type="AlphaFoldDB" id="A0AA35TUL7"/>